<dbReference type="Proteomes" id="UP000688137">
    <property type="component" value="Unassembled WGS sequence"/>
</dbReference>
<dbReference type="EMBL" id="CAJJDM010000129">
    <property type="protein sequence ID" value="CAD8105132.1"/>
    <property type="molecule type" value="Genomic_DNA"/>
</dbReference>
<evidence type="ECO:0000313" key="1">
    <source>
        <dbReference type="EMBL" id="CAD8105132.1"/>
    </source>
</evidence>
<accession>A0A8S1PQ02</accession>
<gene>
    <name evidence="1" type="ORF">PPRIM_AZ9-3.1.T1260066</name>
</gene>
<dbReference type="OMA" id="KGAICCR"/>
<evidence type="ECO:0000313" key="2">
    <source>
        <dbReference type="Proteomes" id="UP000688137"/>
    </source>
</evidence>
<keyword evidence="2" id="KW-1185">Reference proteome</keyword>
<protein>
    <submittedName>
        <fullName evidence="1">Uncharacterized protein</fullName>
    </submittedName>
</protein>
<sequence>MTDLFVNFPQIYCSKHPCYQLNMVCRHPNCNNKGAICCRCQLKYHCDNGHTLESFVPLDEVLILCQTQNPKAEYFEDLSVDGILEVQQLQSTLSNINNSIQEQLKRELLILGQYQKPFKDIYGIITHYSQIDGDISRTDDGTQGGMKSDFLNIMQYIANKIIIVDGEFTIDQSDMNNCLTEIIERKKKNLNILQKLNKKSQKQAKIISALFQTGCSFGLDQHIPISQFDSWVQIYNAQYFENTSYQDIVSLVIPQNSLIMVGILKEKYLEFCAIDRYKAIFKGKINSYSKLKWTLNQVIFGCECLKWNLNQQLLDQQIDQKEYLYHLNDRRVIYYLEI</sequence>
<dbReference type="AlphaFoldDB" id="A0A8S1PQ02"/>
<organism evidence="1 2">
    <name type="scientific">Paramecium primaurelia</name>
    <dbReference type="NCBI Taxonomy" id="5886"/>
    <lineage>
        <taxon>Eukaryota</taxon>
        <taxon>Sar</taxon>
        <taxon>Alveolata</taxon>
        <taxon>Ciliophora</taxon>
        <taxon>Intramacronucleata</taxon>
        <taxon>Oligohymenophorea</taxon>
        <taxon>Peniculida</taxon>
        <taxon>Parameciidae</taxon>
        <taxon>Paramecium</taxon>
    </lineage>
</organism>
<proteinExistence type="predicted"/>
<reference evidence="1" key="1">
    <citation type="submission" date="2021-01" db="EMBL/GenBank/DDBJ databases">
        <authorList>
            <consortium name="Genoscope - CEA"/>
            <person name="William W."/>
        </authorList>
    </citation>
    <scope>NUCLEOTIDE SEQUENCE</scope>
</reference>
<comment type="caution">
    <text evidence="1">The sequence shown here is derived from an EMBL/GenBank/DDBJ whole genome shotgun (WGS) entry which is preliminary data.</text>
</comment>
<name>A0A8S1PQ02_PARPR</name>